<reference evidence="3 4" key="1">
    <citation type="submission" date="2019-11" db="EMBL/GenBank/DDBJ databases">
        <title>Comparative genomics of hydrocarbon-degrading Desulfosarcina strains.</title>
        <authorList>
            <person name="Watanabe M."/>
            <person name="Kojima H."/>
            <person name="Fukui M."/>
        </authorList>
    </citation>
    <scope>NUCLEOTIDE SEQUENCE [LARGE SCALE GENOMIC DNA]</scope>
    <source>
        <strain evidence="3 4">PP31</strain>
    </source>
</reference>
<evidence type="ECO:0000313" key="3">
    <source>
        <dbReference type="EMBL" id="BBO74938.1"/>
    </source>
</evidence>
<dbReference type="Pfam" id="PF00582">
    <property type="entry name" value="Usp"/>
    <property type="match status" value="2"/>
</dbReference>
<dbReference type="CDD" id="cd00293">
    <property type="entry name" value="USP-like"/>
    <property type="match status" value="2"/>
</dbReference>
<dbReference type="SUPFAM" id="SSF52402">
    <property type="entry name" value="Adenine nucleotide alpha hydrolases-like"/>
    <property type="match status" value="2"/>
</dbReference>
<dbReference type="KEGG" id="dwd:DSCW_23550"/>
<organism evidence="3 4">
    <name type="scientific">Desulfosarcina widdelii</name>
    <dbReference type="NCBI Taxonomy" id="947919"/>
    <lineage>
        <taxon>Bacteria</taxon>
        <taxon>Pseudomonadati</taxon>
        <taxon>Thermodesulfobacteriota</taxon>
        <taxon>Desulfobacteria</taxon>
        <taxon>Desulfobacterales</taxon>
        <taxon>Desulfosarcinaceae</taxon>
        <taxon>Desulfosarcina</taxon>
    </lineage>
</organism>
<dbReference type="InterPro" id="IPR006015">
    <property type="entry name" value="Universal_stress_UspA"/>
</dbReference>
<dbReference type="Gene3D" id="3.40.50.620">
    <property type="entry name" value="HUPs"/>
    <property type="match status" value="2"/>
</dbReference>
<dbReference type="PANTHER" id="PTHR46268:SF6">
    <property type="entry name" value="UNIVERSAL STRESS PROTEIN UP12"/>
    <property type="match status" value="1"/>
</dbReference>
<sequence>MPLRIQAIVCAVDFSPFSSLVVSRAVALARRAGLPLYLIHAVHHPQDGAHATAVFERGGDLSRHTETARKKIADLMARAPVPWEAVVRFGDPVEQMTAFVDSLPPALVVSASHGVSGFQRLFVGTVVERLTRQLDRPMLVVKTDDAENRNCTDGIRQAVVSCDGHGYWQRLGPLLEMVQSDSGARVHLVHTLESPVAMPPESDGDAASYGESQQVQNFRFKRQLQEQAQQWFSHADAIDVTVEPGVPQEMILRIAQQQAADLIVVGVHRSTRLGRWISGSTTETLLRRAPCCVLTVPEPKEESLQKGPRR</sequence>
<dbReference type="PANTHER" id="PTHR46268">
    <property type="entry name" value="STRESS RESPONSE PROTEIN NHAX"/>
    <property type="match status" value="1"/>
</dbReference>
<dbReference type="OrthoDB" id="5497880at2"/>
<dbReference type="Proteomes" id="UP000427769">
    <property type="component" value="Chromosome"/>
</dbReference>
<protein>
    <submittedName>
        <fullName evidence="3">Universal stress protein</fullName>
    </submittedName>
</protein>
<name>A0A5K7Z203_9BACT</name>
<gene>
    <name evidence="3" type="ORF">DSCW_23550</name>
</gene>
<dbReference type="EMBL" id="AP021875">
    <property type="protein sequence ID" value="BBO74938.1"/>
    <property type="molecule type" value="Genomic_DNA"/>
</dbReference>
<dbReference type="PRINTS" id="PR01438">
    <property type="entry name" value="UNVRSLSTRESS"/>
</dbReference>
<dbReference type="InterPro" id="IPR014729">
    <property type="entry name" value="Rossmann-like_a/b/a_fold"/>
</dbReference>
<dbReference type="AlphaFoldDB" id="A0A5K7Z203"/>
<comment type="similarity">
    <text evidence="1">Belongs to the universal stress protein A family.</text>
</comment>
<feature type="domain" description="UspA" evidence="2">
    <location>
        <begin position="6"/>
        <end position="142"/>
    </location>
</feature>
<evidence type="ECO:0000259" key="2">
    <source>
        <dbReference type="Pfam" id="PF00582"/>
    </source>
</evidence>
<evidence type="ECO:0000313" key="4">
    <source>
        <dbReference type="Proteomes" id="UP000427769"/>
    </source>
</evidence>
<feature type="domain" description="UspA" evidence="2">
    <location>
        <begin position="181"/>
        <end position="297"/>
    </location>
</feature>
<dbReference type="InterPro" id="IPR006016">
    <property type="entry name" value="UspA"/>
</dbReference>
<evidence type="ECO:0000256" key="1">
    <source>
        <dbReference type="ARBA" id="ARBA00008791"/>
    </source>
</evidence>
<keyword evidence="4" id="KW-1185">Reference proteome</keyword>
<accession>A0A5K7Z203</accession>
<proteinExistence type="inferred from homology"/>
<dbReference type="RefSeq" id="WP_155303909.1">
    <property type="nucleotide sequence ID" value="NZ_AP021875.1"/>
</dbReference>